<dbReference type="CDD" id="cd00057">
    <property type="entry name" value="FA58C"/>
    <property type="match status" value="2"/>
</dbReference>
<name>A7SA62_NEMVE</name>
<dbReference type="PANTHER" id="PTHR24543">
    <property type="entry name" value="MULTICOPPER OXIDASE-RELATED"/>
    <property type="match status" value="1"/>
</dbReference>
<dbReference type="Gene3D" id="2.60.120.260">
    <property type="entry name" value="Galactose-binding domain-like"/>
    <property type="match status" value="4"/>
</dbReference>
<dbReference type="SUPFAM" id="SSF49785">
    <property type="entry name" value="Galactose-binding domain-like"/>
    <property type="match status" value="4"/>
</dbReference>
<dbReference type="PROSITE" id="PS50022">
    <property type="entry name" value="FA58C_3"/>
    <property type="match status" value="3"/>
</dbReference>
<dbReference type="PhylomeDB" id="A7SA62"/>
<reference evidence="2 3" key="1">
    <citation type="journal article" date="2007" name="Science">
        <title>Sea anemone genome reveals ancestral eumetazoan gene repertoire and genomic organization.</title>
        <authorList>
            <person name="Putnam N.H."/>
            <person name="Srivastava M."/>
            <person name="Hellsten U."/>
            <person name="Dirks B."/>
            <person name="Chapman J."/>
            <person name="Salamov A."/>
            <person name="Terry A."/>
            <person name="Shapiro H."/>
            <person name="Lindquist E."/>
            <person name="Kapitonov V.V."/>
            <person name="Jurka J."/>
            <person name="Genikhovich G."/>
            <person name="Grigoriev I.V."/>
            <person name="Lucas S.M."/>
            <person name="Steele R.E."/>
            <person name="Finnerty J.R."/>
            <person name="Technau U."/>
            <person name="Martindale M.Q."/>
            <person name="Rokhsar D.S."/>
        </authorList>
    </citation>
    <scope>NUCLEOTIDE SEQUENCE [LARGE SCALE GENOMIC DNA]</scope>
    <source>
        <strain evidence="3">CH2 X CH6</strain>
    </source>
</reference>
<dbReference type="InParanoid" id="A7SA62"/>
<dbReference type="eggNOG" id="ENOG502QU9M">
    <property type="taxonomic scope" value="Eukaryota"/>
</dbReference>
<feature type="domain" description="F5/8 type C" evidence="1">
    <location>
        <begin position="248"/>
        <end position="400"/>
    </location>
</feature>
<dbReference type="AlphaFoldDB" id="A7SA62"/>
<dbReference type="InterPro" id="IPR000421">
    <property type="entry name" value="FA58C"/>
</dbReference>
<dbReference type="PROSITE" id="PS01286">
    <property type="entry name" value="FA58C_2"/>
    <property type="match status" value="1"/>
</dbReference>
<dbReference type="FunCoup" id="A7SA62">
    <property type="interactions" value="31"/>
</dbReference>
<keyword evidence="3" id="KW-1185">Reference proteome</keyword>
<proteinExistence type="predicted"/>
<evidence type="ECO:0000259" key="1">
    <source>
        <dbReference type="PROSITE" id="PS50022"/>
    </source>
</evidence>
<dbReference type="Proteomes" id="UP000001593">
    <property type="component" value="Unassembled WGS sequence"/>
</dbReference>
<protein>
    <recommendedName>
        <fullName evidence="1">F5/8 type C domain-containing protein</fullName>
    </recommendedName>
</protein>
<dbReference type="EMBL" id="DS469607">
    <property type="protein sequence ID" value="EDO39402.1"/>
    <property type="molecule type" value="Genomic_DNA"/>
</dbReference>
<feature type="domain" description="F5/8 type C" evidence="1">
    <location>
        <begin position="108"/>
        <end position="242"/>
    </location>
</feature>
<dbReference type="Pfam" id="PF00754">
    <property type="entry name" value="F5_F8_type_C"/>
    <property type="match status" value="3"/>
</dbReference>
<feature type="domain" description="F5/8 type C" evidence="1">
    <location>
        <begin position="412"/>
        <end position="524"/>
    </location>
</feature>
<evidence type="ECO:0000313" key="3">
    <source>
        <dbReference type="Proteomes" id="UP000001593"/>
    </source>
</evidence>
<sequence>MKLPQPSPLFHQGVGHDVAISDWSTAVDVHFYTRSLIPQNSRLNGDRSWSAKTSNKDQWIQEFQGNDDRTTVHTNDVRFRPTKWRGYLSLRAEFFGCRSGFYVPPLDCAAPLGMTERSIADSGVTASTTARNLRFTGPGYRNITTWNSLFFQMDLKQITKIKRVATQGRPDSNQWVKSYRLEYSYDNGYYQPYSNGKSMPGNTNRDDEHVNILQPVIITRYIRVCPMQYQSHIAMRVEIYGCHEGFQVSEPPQCQSKIDMKDNQMTASSEYNSASKPQNARLHFNAQSGRYGGWVALVNDMYQFLQVDLGHVTKVTRVSAQGRQGTSQWGTQYSLEYSLDDAVFIPYSGVNEKLKIFDGNKNYYDIVSHVINPAIIARFVRIRPKSLNSYIAMRVEFYGCTIGFVKPETPNCMSPMGLRIGQTPDSKITVSSEYNSAYRAGNGRLYFHKQSGRYGAWVAKYNDDKQWLQVDFSNIVKITRVATQGRQDSDEWVKTYLLEFNSDGIFWQIYQQGASVAVSTDKKK</sequence>
<dbReference type="SMART" id="SM00231">
    <property type="entry name" value="FA58C"/>
    <property type="match status" value="2"/>
</dbReference>
<dbReference type="HOGENOM" id="CLU_028140_0_0_1"/>
<gene>
    <name evidence="2" type="ORF">NEMVEDRAFT_v1g209128</name>
</gene>
<dbReference type="PANTHER" id="PTHR24543:SF325">
    <property type="entry name" value="F5_8 TYPE C DOMAIN-CONTAINING PROTEIN"/>
    <property type="match status" value="1"/>
</dbReference>
<organism evidence="2 3">
    <name type="scientific">Nematostella vectensis</name>
    <name type="common">Starlet sea anemone</name>
    <dbReference type="NCBI Taxonomy" id="45351"/>
    <lineage>
        <taxon>Eukaryota</taxon>
        <taxon>Metazoa</taxon>
        <taxon>Cnidaria</taxon>
        <taxon>Anthozoa</taxon>
        <taxon>Hexacorallia</taxon>
        <taxon>Actiniaria</taxon>
        <taxon>Edwardsiidae</taxon>
        <taxon>Nematostella</taxon>
    </lineage>
</organism>
<dbReference type="InterPro" id="IPR008979">
    <property type="entry name" value="Galactose-bd-like_sf"/>
</dbReference>
<dbReference type="PROSITE" id="PS01285">
    <property type="entry name" value="FA58C_1"/>
    <property type="match status" value="1"/>
</dbReference>
<accession>A7SA62</accession>
<dbReference type="FunFam" id="2.60.120.260:FF:000016">
    <property type="entry name" value="Contactin-associated protein-like 4 isoform 1"/>
    <property type="match status" value="1"/>
</dbReference>
<evidence type="ECO:0000313" key="2">
    <source>
        <dbReference type="EMBL" id="EDO39402.1"/>
    </source>
</evidence>